<dbReference type="AlphaFoldDB" id="A0AA35TYR9"/>
<evidence type="ECO:0000313" key="15">
    <source>
        <dbReference type="EMBL" id="CAI8055506.1"/>
    </source>
</evidence>
<keyword evidence="3" id="KW-0444">Lipid biosynthesis</keyword>
<keyword evidence="8" id="KW-0756">Sterol biosynthesis</keyword>
<evidence type="ECO:0000256" key="4">
    <source>
        <dbReference type="ARBA" id="ARBA00022692"/>
    </source>
</evidence>
<accession>A0AA35TYR9</accession>
<protein>
    <submittedName>
        <fullName evidence="15">Ergosterol biosynthetic protein 28 homolog</fullName>
    </submittedName>
</protein>
<keyword evidence="9" id="KW-0443">Lipid metabolism</keyword>
<dbReference type="InterPro" id="IPR005352">
    <property type="entry name" value="Erg28"/>
</dbReference>
<keyword evidence="7 13" id="KW-1133">Transmembrane helix</keyword>
<keyword evidence="4 13" id="KW-0812">Transmembrane</keyword>
<evidence type="ECO:0000256" key="6">
    <source>
        <dbReference type="ARBA" id="ARBA00022955"/>
    </source>
</evidence>
<feature type="transmembrane region" description="Helical" evidence="13">
    <location>
        <begin position="121"/>
        <end position="147"/>
    </location>
</feature>
<dbReference type="Proteomes" id="UP001174909">
    <property type="component" value="Unassembled WGS sequence"/>
</dbReference>
<evidence type="ECO:0000256" key="5">
    <source>
        <dbReference type="ARBA" id="ARBA00022824"/>
    </source>
</evidence>
<keyword evidence="10 13" id="KW-0472">Membrane</keyword>
<dbReference type="EMBL" id="CASHTH010004284">
    <property type="protein sequence ID" value="CAI8055506.1"/>
    <property type="molecule type" value="Genomic_DNA"/>
</dbReference>
<reference evidence="15" key="1">
    <citation type="submission" date="2023-03" db="EMBL/GenBank/DDBJ databases">
        <authorList>
            <person name="Steffen K."/>
            <person name="Cardenas P."/>
        </authorList>
    </citation>
    <scope>NUCLEOTIDE SEQUENCE</scope>
</reference>
<dbReference type="GO" id="GO:0005789">
    <property type="term" value="C:endoplasmic reticulum membrane"/>
    <property type="evidence" value="ECO:0007669"/>
    <property type="project" value="UniProtKB-SubCell"/>
</dbReference>
<feature type="transmembrane region" description="Helical" evidence="13">
    <location>
        <begin position="92"/>
        <end position="115"/>
    </location>
</feature>
<dbReference type="PANTHER" id="PTHR15451:SF19">
    <property type="entry name" value="ERGOSTEROL BIOSYNTHETIC PROTEIN 28 HOMOLOG"/>
    <property type="match status" value="1"/>
</dbReference>
<keyword evidence="5" id="KW-0256">Endoplasmic reticulum</keyword>
<comment type="caution">
    <text evidence="15">The sequence shown here is derived from an EMBL/GenBank/DDBJ whole genome shotgun (WGS) entry which is preliminary data.</text>
</comment>
<keyword evidence="11" id="KW-1207">Sterol metabolism</keyword>
<evidence type="ECO:0000256" key="10">
    <source>
        <dbReference type="ARBA" id="ARBA00023136"/>
    </source>
</evidence>
<dbReference type="PANTHER" id="PTHR15451">
    <property type="entry name" value="ERGOSTEROL BIOSYNTHETIC PROTEIN 28-RELATED"/>
    <property type="match status" value="1"/>
</dbReference>
<dbReference type="GO" id="GO:0016126">
    <property type="term" value="P:sterol biosynthetic process"/>
    <property type="evidence" value="ECO:0007669"/>
    <property type="project" value="UniProtKB-KW"/>
</dbReference>
<evidence type="ECO:0000256" key="14">
    <source>
        <dbReference type="SAM" id="SignalP"/>
    </source>
</evidence>
<feature type="signal peptide" evidence="14">
    <location>
        <begin position="1"/>
        <end position="21"/>
    </location>
</feature>
<dbReference type="Pfam" id="PF03694">
    <property type="entry name" value="Erg28"/>
    <property type="match status" value="1"/>
</dbReference>
<evidence type="ECO:0000256" key="7">
    <source>
        <dbReference type="ARBA" id="ARBA00022989"/>
    </source>
</evidence>
<evidence type="ECO:0000256" key="8">
    <source>
        <dbReference type="ARBA" id="ARBA00023011"/>
    </source>
</evidence>
<proteinExistence type="inferred from homology"/>
<comment type="subcellular location">
    <subcellularLocation>
        <location evidence="1">Endoplasmic reticulum membrane</location>
        <topology evidence="1">Multi-pass membrane protein</topology>
    </subcellularLocation>
</comment>
<comment type="similarity">
    <text evidence="2">Belongs to the ERG28 family.</text>
</comment>
<feature type="transmembrane region" description="Helical" evidence="13">
    <location>
        <begin position="64"/>
        <end position="85"/>
    </location>
</feature>
<keyword evidence="16" id="KW-1185">Reference proteome</keyword>
<organism evidence="15 16">
    <name type="scientific">Geodia barretti</name>
    <name type="common">Barrett's horny sponge</name>
    <dbReference type="NCBI Taxonomy" id="519541"/>
    <lineage>
        <taxon>Eukaryota</taxon>
        <taxon>Metazoa</taxon>
        <taxon>Porifera</taxon>
        <taxon>Demospongiae</taxon>
        <taxon>Heteroscleromorpha</taxon>
        <taxon>Tetractinellida</taxon>
        <taxon>Astrophorina</taxon>
        <taxon>Geodiidae</taxon>
        <taxon>Geodia</taxon>
    </lineage>
</organism>
<keyword evidence="6" id="KW-0752">Steroid biosynthesis</keyword>
<evidence type="ECO:0000313" key="16">
    <source>
        <dbReference type="Proteomes" id="UP001174909"/>
    </source>
</evidence>
<gene>
    <name evidence="15" type="ORF">GBAR_LOCUS30300</name>
</gene>
<evidence type="ECO:0000256" key="12">
    <source>
        <dbReference type="ARBA" id="ARBA00023221"/>
    </source>
</evidence>
<sequence>MLLTLLRCWVGLVAAMALVNAVQCFLDQQFPRDRIYDLQPSEGDWIVVLTCTNNGVLLHPATRLLSRMLGVWTLLAAFVRIAFVVSPHNKSVFAVTFASFVLAFAQFALEVFVYHTASPSFASIAPLFVSGVSIVWMTFVWPTISFAESTKTKRM</sequence>
<evidence type="ECO:0000256" key="9">
    <source>
        <dbReference type="ARBA" id="ARBA00023098"/>
    </source>
</evidence>
<evidence type="ECO:0000256" key="3">
    <source>
        <dbReference type="ARBA" id="ARBA00022516"/>
    </source>
</evidence>
<evidence type="ECO:0000256" key="1">
    <source>
        <dbReference type="ARBA" id="ARBA00004477"/>
    </source>
</evidence>
<evidence type="ECO:0000256" key="13">
    <source>
        <dbReference type="SAM" id="Phobius"/>
    </source>
</evidence>
<dbReference type="GO" id="GO:0030674">
    <property type="term" value="F:protein-macromolecule adaptor activity"/>
    <property type="evidence" value="ECO:0007669"/>
    <property type="project" value="TreeGrafter"/>
</dbReference>
<feature type="chain" id="PRO_5041340483" evidence="14">
    <location>
        <begin position="22"/>
        <end position="155"/>
    </location>
</feature>
<keyword evidence="12" id="KW-0753">Steroid metabolism</keyword>
<keyword evidence="14" id="KW-0732">Signal</keyword>
<name>A0AA35TYR9_GEOBA</name>
<evidence type="ECO:0000256" key="11">
    <source>
        <dbReference type="ARBA" id="ARBA00023166"/>
    </source>
</evidence>
<evidence type="ECO:0000256" key="2">
    <source>
        <dbReference type="ARBA" id="ARBA00005377"/>
    </source>
</evidence>